<comment type="caution">
    <text evidence="2">The sequence shown here is derived from an EMBL/GenBank/DDBJ whole genome shotgun (WGS) entry which is preliminary data.</text>
</comment>
<organism evidence="2 3">
    <name type="scientific">Apiospora saccharicola</name>
    <dbReference type="NCBI Taxonomy" id="335842"/>
    <lineage>
        <taxon>Eukaryota</taxon>
        <taxon>Fungi</taxon>
        <taxon>Dikarya</taxon>
        <taxon>Ascomycota</taxon>
        <taxon>Pezizomycotina</taxon>
        <taxon>Sordariomycetes</taxon>
        <taxon>Xylariomycetidae</taxon>
        <taxon>Amphisphaeriales</taxon>
        <taxon>Apiosporaceae</taxon>
        <taxon>Apiospora</taxon>
    </lineage>
</organism>
<proteinExistence type="predicted"/>
<accession>A0ABR1W220</accession>
<dbReference type="EMBL" id="JAQQWM010000002">
    <property type="protein sequence ID" value="KAK8077531.1"/>
    <property type="molecule type" value="Genomic_DNA"/>
</dbReference>
<name>A0ABR1W220_9PEZI</name>
<reference evidence="2 3" key="1">
    <citation type="submission" date="2023-01" db="EMBL/GenBank/DDBJ databases">
        <title>Analysis of 21 Apiospora genomes using comparative genomics revels a genus with tremendous synthesis potential of carbohydrate active enzymes and secondary metabolites.</title>
        <authorList>
            <person name="Sorensen T."/>
        </authorList>
    </citation>
    <scope>NUCLEOTIDE SEQUENCE [LARGE SCALE GENOMIC DNA]</scope>
    <source>
        <strain evidence="2 3">CBS 83171</strain>
    </source>
</reference>
<evidence type="ECO:0000313" key="2">
    <source>
        <dbReference type="EMBL" id="KAK8077531.1"/>
    </source>
</evidence>
<evidence type="ECO:0000313" key="3">
    <source>
        <dbReference type="Proteomes" id="UP001446871"/>
    </source>
</evidence>
<feature type="transmembrane region" description="Helical" evidence="1">
    <location>
        <begin position="17"/>
        <end position="35"/>
    </location>
</feature>
<sequence>MGTKYSPYARPRRSQRLVVVWMAVFVFILVVTYYLNRRQGPATVVAEPLAEGILMHNDDNGRVGVLEALRNKVRPPKAAPPVVGGDEQ</sequence>
<protein>
    <submittedName>
        <fullName evidence="2">Uncharacterized protein</fullName>
    </submittedName>
</protein>
<keyword evidence="3" id="KW-1185">Reference proteome</keyword>
<evidence type="ECO:0000256" key="1">
    <source>
        <dbReference type="SAM" id="Phobius"/>
    </source>
</evidence>
<keyword evidence="1" id="KW-0472">Membrane</keyword>
<keyword evidence="1" id="KW-0812">Transmembrane</keyword>
<keyword evidence="1" id="KW-1133">Transmembrane helix</keyword>
<dbReference type="Proteomes" id="UP001446871">
    <property type="component" value="Unassembled WGS sequence"/>
</dbReference>
<gene>
    <name evidence="2" type="ORF">PG996_003701</name>
</gene>